<protein>
    <submittedName>
        <fullName evidence="1">Uncharacterized protein</fullName>
    </submittedName>
</protein>
<dbReference type="AlphaFoldDB" id="A0A6A3GHQ6"/>
<accession>A0A6A3GHQ6</accession>
<gene>
    <name evidence="1" type="ORF">PR002_g31475</name>
</gene>
<reference evidence="1 2" key="1">
    <citation type="submission" date="2018-09" db="EMBL/GenBank/DDBJ databases">
        <title>Genomic investigation of the strawberry pathogen Phytophthora fragariae indicates pathogenicity is determined by transcriptional variation in three key races.</title>
        <authorList>
            <person name="Adams T.M."/>
            <person name="Armitage A.D."/>
            <person name="Sobczyk M.K."/>
            <person name="Bates H.J."/>
            <person name="Dunwell J.M."/>
            <person name="Nellist C.F."/>
            <person name="Harrison R.J."/>
        </authorList>
    </citation>
    <scope>NUCLEOTIDE SEQUENCE [LARGE SCALE GENOMIC DNA]</scope>
    <source>
        <strain evidence="1 2">SCRP324</strain>
    </source>
</reference>
<proteinExistence type="predicted"/>
<evidence type="ECO:0000313" key="2">
    <source>
        <dbReference type="Proteomes" id="UP000435112"/>
    </source>
</evidence>
<evidence type="ECO:0000313" key="1">
    <source>
        <dbReference type="EMBL" id="KAE8956421.1"/>
    </source>
</evidence>
<dbReference type="EMBL" id="QXFU01008494">
    <property type="protein sequence ID" value="KAE8956421.1"/>
    <property type="molecule type" value="Genomic_DNA"/>
</dbReference>
<organism evidence="1 2">
    <name type="scientific">Phytophthora rubi</name>
    <dbReference type="NCBI Taxonomy" id="129364"/>
    <lineage>
        <taxon>Eukaryota</taxon>
        <taxon>Sar</taxon>
        <taxon>Stramenopiles</taxon>
        <taxon>Oomycota</taxon>
        <taxon>Peronosporomycetes</taxon>
        <taxon>Peronosporales</taxon>
        <taxon>Peronosporaceae</taxon>
        <taxon>Phytophthora</taxon>
    </lineage>
</organism>
<comment type="caution">
    <text evidence="1">The sequence shown here is derived from an EMBL/GenBank/DDBJ whole genome shotgun (WGS) entry which is preliminary data.</text>
</comment>
<dbReference type="Proteomes" id="UP000435112">
    <property type="component" value="Unassembled WGS sequence"/>
</dbReference>
<sequence>MSASLPPALPGRKSEFAGVLGAAGAWRVKLAALGVEGAVSGLALGGEGMGAPPAGSLPAALPGGLSTCAGSCRRLAASARSS</sequence>
<name>A0A6A3GHQ6_9STRA</name>